<dbReference type="InterPro" id="IPR035965">
    <property type="entry name" value="PAS-like_dom_sf"/>
</dbReference>
<dbReference type="Gene3D" id="3.30.450.20">
    <property type="entry name" value="PAS domain"/>
    <property type="match status" value="1"/>
</dbReference>
<reference evidence="3 4" key="1">
    <citation type="journal article" date="2015" name="Genome Announc.">
        <title>Expanding the biotechnology potential of lactobacilli through comparative genomics of 213 strains and associated genera.</title>
        <authorList>
            <person name="Sun Z."/>
            <person name="Harris H.M."/>
            <person name="McCann A."/>
            <person name="Guo C."/>
            <person name="Argimon S."/>
            <person name="Zhang W."/>
            <person name="Yang X."/>
            <person name="Jeffery I.B."/>
            <person name="Cooney J.C."/>
            <person name="Kagawa T.F."/>
            <person name="Liu W."/>
            <person name="Song Y."/>
            <person name="Salvetti E."/>
            <person name="Wrobel A."/>
            <person name="Rasinkangas P."/>
            <person name="Parkhill J."/>
            <person name="Rea M.C."/>
            <person name="O'Sullivan O."/>
            <person name="Ritari J."/>
            <person name="Douillard F.P."/>
            <person name="Paul Ross R."/>
            <person name="Yang R."/>
            <person name="Briner A.E."/>
            <person name="Felis G.E."/>
            <person name="de Vos W.M."/>
            <person name="Barrangou R."/>
            <person name="Klaenhammer T.R."/>
            <person name="Caufield P.W."/>
            <person name="Cui Y."/>
            <person name="Zhang H."/>
            <person name="O'Toole P.W."/>
        </authorList>
    </citation>
    <scope>NUCLEOTIDE SEQUENCE [LARGE SCALE GENOMIC DNA]</scope>
    <source>
        <strain evidence="3 4">DSM 20405</strain>
    </source>
</reference>
<dbReference type="PROSITE" id="PS50887">
    <property type="entry name" value="GGDEF"/>
    <property type="match status" value="2"/>
</dbReference>
<dbReference type="CDD" id="cd01948">
    <property type="entry name" value="EAL"/>
    <property type="match status" value="1"/>
</dbReference>
<evidence type="ECO:0000313" key="3">
    <source>
        <dbReference type="EMBL" id="KRN51321.1"/>
    </source>
</evidence>
<dbReference type="PANTHER" id="PTHR33121:SF71">
    <property type="entry name" value="OXYGEN SENSOR PROTEIN DOSP"/>
    <property type="match status" value="1"/>
</dbReference>
<dbReference type="InterPro" id="IPR035919">
    <property type="entry name" value="EAL_sf"/>
</dbReference>
<dbReference type="Proteomes" id="UP000051841">
    <property type="component" value="Unassembled WGS sequence"/>
</dbReference>
<feature type="domain" description="GGDEF" evidence="2">
    <location>
        <begin position="154"/>
        <end position="278"/>
    </location>
</feature>
<evidence type="ECO:0000313" key="4">
    <source>
        <dbReference type="Proteomes" id="UP000051841"/>
    </source>
</evidence>
<dbReference type="SMART" id="SM00267">
    <property type="entry name" value="GGDEF"/>
    <property type="match status" value="2"/>
</dbReference>
<accession>A0A0R2HE36</accession>
<dbReference type="SUPFAM" id="SSF55785">
    <property type="entry name" value="PYP-like sensor domain (PAS domain)"/>
    <property type="match status" value="1"/>
</dbReference>
<dbReference type="SUPFAM" id="SSF55073">
    <property type="entry name" value="Nucleotide cyclase"/>
    <property type="match status" value="2"/>
</dbReference>
<gene>
    <name evidence="3" type="ORF">IV49_GL000790</name>
</gene>
<dbReference type="SUPFAM" id="SSF141868">
    <property type="entry name" value="EAL domain-like"/>
    <property type="match status" value="1"/>
</dbReference>
<dbReference type="InterPro" id="IPR000160">
    <property type="entry name" value="GGDEF_dom"/>
</dbReference>
<name>A0A0R2HE36_9FIRM</name>
<dbReference type="Gene3D" id="3.20.20.450">
    <property type="entry name" value="EAL domain"/>
    <property type="match status" value="1"/>
</dbReference>
<keyword evidence="4" id="KW-1185">Reference proteome</keyword>
<dbReference type="NCBIfam" id="TIGR00254">
    <property type="entry name" value="GGDEF"/>
    <property type="match status" value="2"/>
</dbReference>
<dbReference type="Pfam" id="PF00563">
    <property type="entry name" value="EAL"/>
    <property type="match status" value="1"/>
</dbReference>
<proteinExistence type="predicted"/>
<dbReference type="InterPro" id="IPR001633">
    <property type="entry name" value="EAL_dom"/>
</dbReference>
<dbReference type="Gene3D" id="3.30.70.270">
    <property type="match status" value="2"/>
</dbReference>
<dbReference type="CDD" id="cd01949">
    <property type="entry name" value="GGDEF"/>
    <property type="match status" value="1"/>
</dbReference>
<feature type="domain" description="GGDEF" evidence="2">
    <location>
        <begin position="451"/>
        <end position="576"/>
    </location>
</feature>
<dbReference type="InterPro" id="IPR050706">
    <property type="entry name" value="Cyclic-di-GMP_PDE-like"/>
</dbReference>
<dbReference type="AlphaFoldDB" id="A0A0R2HE36"/>
<evidence type="ECO:0000259" key="1">
    <source>
        <dbReference type="PROSITE" id="PS50883"/>
    </source>
</evidence>
<dbReference type="GO" id="GO:0071111">
    <property type="term" value="F:cyclic-guanylate-specific phosphodiesterase activity"/>
    <property type="evidence" value="ECO:0007669"/>
    <property type="project" value="InterPro"/>
</dbReference>
<dbReference type="EMBL" id="JQBL01000002">
    <property type="protein sequence ID" value="KRN51321.1"/>
    <property type="molecule type" value="Genomic_DNA"/>
</dbReference>
<dbReference type="PATRIC" id="fig|1410657.5.peg.824"/>
<evidence type="ECO:0008006" key="5">
    <source>
        <dbReference type="Google" id="ProtNLM"/>
    </source>
</evidence>
<feature type="domain" description="EAL" evidence="1">
    <location>
        <begin position="585"/>
        <end position="832"/>
    </location>
</feature>
<dbReference type="Pfam" id="PF00990">
    <property type="entry name" value="GGDEF"/>
    <property type="match status" value="2"/>
</dbReference>
<dbReference type="SMART" id="SM00052">
    <property type="entry name" value="EAL"/>
    <property type="match status" value="1"/>
</dbReference>
<sequence>MEHVIGKYGDLKEALHQYDIKELLKNSLFFKVDFTQDYYEEIFRGNACAYIEEGCKGSFYEAVKFLENNVSKNKDELMSLLNNPSDNVHKELDIELSIQNKKHMLHIISIVRKHYGYFFIYDTKDHHTIDLRKYDLLTGLYHRFYYETLINKQEEGTMIVFDIDHFRLINTRFGLKMGDEVLVDLANKLKKQFTDGLICRHSADEFLVFIKETNKEIIEEKIGFIIDVVQEYKDVYYRMTAGYALLKAGDDFQSLYRRATDEKEKNKKTSDAFKLTETINKFDLKDIADGLPGALLVYKATGREEILFANKELLDIFECQSFKELMDYTHGSFKNLVYEDDIEEVERFIWKQVNSNENRFDYVRYRIMTKSGKIKNVEDFGKLSHNTTYGDVFYVFIHDLSKKRDMLSVIGKHDYYDVDEEGIDRLTHLRNYDYYRNNALDFYDTLLSHNVNGAFIYLDIVNFKLYNEKFGFIGGDALLRRFGRMMEEIFKESLIARISEDHFIVLTDESLAHERIKTLHERIQNLQHSVYLDIKAGIFVPEVERVSDAAHACDQAKLAYDQIKHNYQEYECYYSSRLKDHYHKKKYIVSHFKEALNKGYIKTYLQPVVNAKNRELFGFEALSRWFDPKYGMIPTETFVGVLEDAHLVYELDLHTLEEVCQIISKRKSNGGKIYPISVNLSRIDFENFDLITHVVDILDRYQVDKSSIHVEVTESIAFNRNDFLKRQVDLFRFHNLEVWMDDFGSGYSSLNALQEFDFNVIKMDMDFMKNFSINSKSQMIVETIMTMAHRMGLKTLAEGVETEEQLKFLQNCGCDLCQGYLFGKPEPWDKYI</sequence>
<dbReference type="PROSITE" id="PS50883">
    <property type="entry name" value="EAL"/>
    <property type="match status" value="1"/>
</dbReference>
<dbReference type="InterPro" id="IPR029787">
    <property type="entry name" value="Nucleotide_cyclase"/>
</dbReference>
<organism evidence="3 4">
    <name type="scientific">Kandleria vitulina DSM 20405</name>
    <dbReference type="NCBI Taxonomy" id="1410657"/>
    <lineage>
        <taxon>Bacteria</taxon>
        <taxon>Bacillati</taxon>
        <taxon>Bacillota</taxon>
        <taxon>Erysipelotrichia</taxon>
        <taxon>Erysipelotrichales</taxon>
        <taxon>Coprobacillaceae</taxon>
        <taxon>Kandleria</taxon>
    </lineage>
</organism>
<dbReference type="InterPro" id="IPR043128">
    <property type="entry name" value="Rev_trsase/Diguanyl_cyclase"/>
</dbReference>
<dbReference type="PANTHER" id="PTHR33121">
    <property type="entry name" value="CYCLIC DI-GMP PHOSPHODIESTERASE PDEF"/>
    <property type="match status" value="1"/>
</dbReference>
<comment type="caution">
    <text evidence="3">The sequence shown here is derived from an EMBL/GenBank/DDBJ whole genome shotgun (WGS) entry which is preliminary data.</text>
</comment>
<dbReference type="RefSeq" id="WP_051654352.1">
    <property type="nucleotide sequence ID" value="NZ_JNKN01000005.1"/>
</dbReference>
<protein>
    <recommendedName>
        <fullName evidence="5">Signal transduction diguanylate cyclase</fullName>
    </recommendedName>
</protein>
<evidence type="ECO:0000259" key="2">
    <source>
        <dbReference type="PROSITE" id="PS50887"/>
    </source>
</evidence>